<dbReference type="InterPro" id="IPR025110">
    <property type="entry name" value="AMP-bd_C"/>
</dbReference>
<gene>
    <name evidence="5" type="ORF">M436DRAFT_42860</name>
</gene>
<evidence type="ECO:0000259" key="4">
    <source>
        <dbReference type="Pfam" id="PF13193"/>
    </source>
</evidence>
<evidence type="ECO:0000259" key="3">
    <source>
        <dbReference type="Pfam" id="PF00501"/>
    </source>
</evidence>
<dbReference type="GO" id="GO:0016405">
    <property type="term" value="F:CoA-ligase activity"/>
    <property type="evidence" value="ECO:0007669"/>
    <property type="project" value="TreeGrafter"/>
</dbReference>
<dbReference type="GO" id="GO:0019748">
    <property type="term" value="P:secondary metabolic process"/>
    <property type="evidence" value="ECO:0007669"/>
    <property type="project" value="TreeGrafter"/>
</dbReference>
<accession>A0A074XKS6</accession>
<feature type="domain" description="AMP-binding enzyme C-terminal" evidence="4">
    <location>
        <begin position="462"/>
        <end position="540"/>
    </location>
</feature>
<dbReference type="GeneID" id="25409838"/>
<dbReference type="SUPFAM" id="SSF56801">
    <property type="entry name" value="Acetyl-CoA synthetase-like"/>
    <property type="match status" value="1"/>
</dbReference>
<dbReference type="HOGENOM" id="CLU_000022_59_2_1"/>
<keyword evidence="6" id="KW-1185">Reference proteome</keyword>
<organism evidence="5 6">
    <name type="scientific">Aureobasidium namibiae CBS 147.97</name>
    <dbReference type="NCBI Taxonomy" id="1043004"/>
    <lineage>
        <taxon>Eukaryota</taxon>
        <taxon>Fungi</taxon>
        <taxon>Dikarya</taxon>
        <taxon>Ascomycota</taxon>
        <taxon>Pezizomycotina</taxon>
        <taxon>Dothideomycetes</taxon>
        <taxon>Dothideomycetidae</taxon>
        <taxon>Dothideales</taxon>
        <taxon>Saccotheciaceae</taxon>
        <taxon>Aureobasidium</taxon>
    </lineage>
</organism>
<evidence type="ECO:0000313" key="6">
    <source>
        <dbReference type="Proteomes" id="UP000027730"/>
    </source>
</evidence>
<dbReference type="InterPro" id="IPR045851">
    <property type="entry name" value="AMP-bd_C_sf"/>
</dbReference>
<reference evidence="5 6" key="1">
    <citation type="journal article" date="2014" name="BMC Genomics">
        <title>Genome sequencing of four Aureobasidium pullulans varieties: biotechnological potential, stress tolerance, and description of new species.</title>
        <authorList>
            <person name="Gostin Ar C."/>
            <person name="Ohm R.A."/>
            <person name="Kogej T."/>
            <person name="Sonjak S."/>
            <person name="Turk M."/>
            <person name="Zajc J."/>
            <person name="Zalar P."/>
            <person name="Grube M."/>
            <person name="Sun H."/>
            <person name="Han J."/>
            <person name="Sharma A."/>
            <person name="Chiniquy J."/>
            <person name="Ngan C.Y."/>
            <person name="Lipzen A."/>
            <person name="Barry K."/>
            <person name="Grigoriev I.V."/>
            <person name="Gunde-Cimerman N."/>
        </authorList>
    </citation>
    <scope>NUCLEOTIDE SEQUENCE [LARGE SCALE GENOMIC DNA]</scope>
    <source>
        <strain evidence="5 6">CBS 147.97</strain>
    </source>
</reference>
<dbReference type="PANTHER" id="PTHR24096:SF149">
    <property type="entry name" value="AMP-BINDING DOMAIN-CONTAINING PROTEIN-RELATED"/>
    <property type="match status" value="1"/>
</dbReference>
<dbReference type="Proteomes" id="UP000027730">
    <property type="component" value="Unassembled WGS sequence"/>
</dbReference>
<dbReference type="InterPro" id="IPR042099">
    <property type="entry name" value="ANL_N_sf"/>
</dbReference>
<dbReference type="RefSeq" id="XP_013429037.1">
    <property type="nucleotide sequence ID" value="XM_013573583.1"/>
</dbReference>
<keyword evidence="2" id="KW-0436">Ligase</keyword>
<dbReference type="Gene3D" id="3.40.50.12780">
    <property type="entry name" value="N-terminal domain of ligase-like"/>
    <property type="match status" value="1"/>
</dbReference>
<proteinExistence type="inferred from homology"/>
<dbReference type="AlphaFoldDB" id="A0A074XKS6"/>
<dbReference type="PANTHER" id="PTHR24096">
    <property type="entry name" value="LONG-CHAIN-FATTY-ACID--COA LIGASE"/>
    <property type="match status" value="1"/>
</dbReference>
<dbReference type="InterPro" id="IPR020845">
    <property type="entry name" value="AMP-binding_CS"/>
</dbReference>
<dbReference type="STRING" id="1043004.A0A074XKS6"/>
<dbReference type="Pfam" id="PF13193">
    <property type="entry name" value="AMP-binding_C"/>
    <property type="match status" value="1"/>
</dbReference>
<dbReference type="InterPro" id="IPR000873">
    <property type="entry name" value="AMP-dep_synth/lig_dom"/>
</dbReference>
<sequence length="554" mass="60572">MIYNQDNVADIPSVDLLTFLFESEHCAAKEDTPLYAVASDPTKVITKSQARVVTRQFAHFFRHEYGIGQNGPGEDVVATVSTGQHALACLFFGVIAAEGIYSAASPGATAEELVRQMRDGPAKVIVCSTDVKALAEAAAEIVGLTKRNVLVLESTPDIKLESIDGSVRCTFDQELQWRKITDANELEHSKTCMLYSSGTTGLPKGVLISHQNMVAEAFLPAYINRPIWKEWAAAGKPFELRTLAHLPTAHVSGVQGYFVNAFYDGGIVYWMSSFDFGNFLKYNVQYKITTFFSLPKIYLGLARHPAVTNQLRSLKIAYSGATPLNKEVYHCAKFGGEGEERTLLSQTWGASETTGAVTHVSPAARDTSGSVGELLPNMLIRLVDENDNDVPVGEPGEALLKGPLITQGYHQNPEANAAGFTTDGWYRTGDMMRFKDNNDLLYVVGRTKEIINYNGLKVAPAELEAVLCEHPFIADAAVAGVRAHVPEVPRAFVALRPGVDVCQKTVEDIQDFIKQRLSDHKQLRGGVAFVETVPRLLSGKIWRAKLEEMIAGCG</sequence>
<dbReference type="Pfam" id="PF00501">
    <property type="entry name" value="AMP-binding"/>
    <property type="match status" value="1"/>
</dbReference>
<feature type="domain" description="AMP-dependent synthetase/ligase" evidence="3">
    <location>
        <begin position="40"/>
        <end position="410"/>
    </location>
</feature>
<dbReference type="Gene3D" id="3.30.300.30">
    <property type="match status" value="1"/>
</dbReference>
<evidence type="ECO:0000256" key="2">
    <source>
        <dbReference type="ARBA" id="ARBA00022598"/>
    </source>
</evidence>
<evidence type="ECO:0000256" key="1">
    <source>
        <dbReference type="ARBA" id="ARBA00006432"/>
    </source>
</evidence>
<dbReference type="EMBL" id="KL584706">
    <property type="protein sequence ID" value="KEQ75156.1"/>
    <property type="molecule type" value="Genomic_DNA"/>
</dbReference>
<dbReference type="PROSITE" id="PS00455">
    <property type="entry name" value="AMP_BINDING"/>
    <property type="match status" value="1"/>
</dbReference>
<dbReference type="OrthoDB" id="1898221at2759"/>
<evidence type="ECO:0000313" key="5">
    <source>
        <dbReference type="EMBL" id="KEQ75156.1"/>
    </source>
</evidence>
<name>A0A074XKS6_9PEZI</name>
<protein>
    <submittedName>
        <fullName evidence="5">Acetyl-CoA synthetase-like protein</fullName>
    </submittedName>
</protein>
<comment type="similarity">
    <text evidence="1">Belongs to the ATP-dependent AMP-binding enzyme family.</text>
</comment>